<reference evidence="2 3" key="1">
    <citation type="submission" date="2012-06" db="EMBL/GenBank/DDBJ databases">
        <title>The complete chromosome of genome of Turneriella parva DSM 21527.</title>
        <authorList>
            <consortium name="US DOE Joint Genome Institute (JGI-PGF)"/>
            <person name="Lucas S."/>
            <person name="Han J."/>
            <person name="Lapidus A."/>
            <person name="Bruce D."/>
            <person name="Goodwin L."/>
            <person name="Pitluck S."/>
            <person name="Peters L."/>
            <person name="Kyrpides N."/>
            <person name="Mavromatis K."/>
            <person name="Ivanova N."/>
            <person name="Mikhailova N."/>
            <person name="Chertkov O."/>
            <person name="Detter J.C."/>
            <person name="Tapia R."/>
            <person name="Han C."/>
            <person name="Land M."/>
            <person name="Hauser L."/>
            <person name="Markowitz V."/>
            <person name="Cheng J.-F."/>
            <person name="Hugenholtz P."/>
            <person name="Woyke T."/>
            <person name="Wu D."/>
            <person name="Gronow S."/>
            <person name="Wellnitz S."/>
            <person name="Brambilla E."/>
            <person name="Klenk H.-P."/>
            <person name="Eisen J.A."/>
        </authorList>
    </citation>
    <scope>NUCLEOTIDE SEQUENCE [LARGE SCALE GENOMIC DNA]</scope>
    <source>
        <strain evidence="3">ATCC BAA-1111 / DSM 21527 / NCTC 11395 / H</strain>
    </source>
</reference>
<dbReference type="PATRIC" id="fig|869212.3.peg.1346"/>
<dbReference type="AlphaFoldDB" id="I4B400"/>
<dbReference type="InterPro" id="IPR036866">
    <property type="entry name" value="RibonucZ/Hydroxyglut_hydro"/>
</dbReference>
<keyword evidence="3" id="KW-1185">Reference proteome</keyword>
<feature type="domain" description="Metallo-beta-lactamase" evidence="1">
    <location>
        <begin position="34"/>
        <end position="232"/>
    </location>
</feature>
<dbReference type="SMART" id="SM00849">
    <property type="entry name" value="Lactamase_B"/>
    <property type="match status" value="1"/>
</dbReference>
<evidence type="ECO:0000313" key="3">
    <source>
        <dbReference type="Proteomes" id="UP000006048"/>
    </source>
</evidence>
<sequence length="262" mass="29825">MRVTVLGSGTSTGVPIVGCQCKVCTSADEKNQRHRAAILLEEDGRVLIDTGPDLRYQMLKQQVRSLDAVLFTHFHYDHLDGLPDLRPFTFDNKAELVCYANPQTHEIILSRYPYIRERAVYSNVPHLSLKIFPGNEEDGYEELKIAGMKIQPIRLVHIPKAGVLSTGFVVNRKFGYLTDFKEINAQDEKFLEGLEVLYLGSPIDKPHMSHINHAEGLELIEKYKPARGYIGHLSHQYLHTELLEKWQGVAEPAFDGQQFVFH</sequence>
<dbReference type="EMBL" id="CP002959">
    <property type="protein sequence ID" value="AFM12007.1"/>
    <property type="molecule type" value="Genomic_DNA"/>
</dbReference>
<dbReference type="InterPro" id="IPR001279">
    <property type="entry name" value="Metallo-B-lactamas"/>
</dbReference>
<accession>I4B400</accession>
<dbReference type="PANTHER" id="PTHR42663:SF6">
    <property type="entry name" value="HYDROLASE C777.06C-RELATED"/>
    <property type="match status" value="1"/>
</dbReference>
<evidence type="ECO:0000259" key="1">
    <source>
        <dbReference type="SMART" id="SM00849"/>
    </source>
</evidence>
<dbReference type="Pfam" id="PF12706">
    <property type="entry name" value="Lactamase_B_2"/>
    <property type="match status" value="1"/>
</dbReference>
<dbReference type="HOGENOM" id="CLU_044538_2_1_12"/>
<dbReference type="Gene3D" id="3.60.15.10">
    <property type="entry name" value="Ribonuclease Z/Hydroxyacylglutathione hydrolase-like"/>
    <property type="match status" value="1"/>
</dbReference>
<dbReference type="Proteomes" id="UP000006048">
    <property type="component" value="Chromosome"/>
</dbReference>
<gene>
    <name evidence="2" type="ordered locus">Turpa_1359</name>
</gene>
<dbReference type="RefSeq" id="WP_014802521.1">
    <property type="nucleotide sequence ID" value="NC_018020.1"/>
</dbReference>
<name>I4B400_TURPD</name>
<dbReference type="STRING" id="869212.Turpa_1359"/>
<evidence type="ECO:0000313" key="2">
    <source>
        <dbReference type="EMBL" id="AFM12007.1"/>
    </source>
</evidence>
<dbReference type="KEGG" id="tpx:Turpa_1359"/>
<proteinExistence type="predicted"/>
<dbReference type="SUPFAM" id="SSF56281">
    <property type="entry name" value="Metallo-hydrolase/oxidoreductase"/>
    <property type="match status" value="1"/>
</dbReference>
<protein>
    <submittedName>
        <fullName evidence="2">Beta-lactamase domain-containing protein</fullName>
    </submittedName>
</protein>
<dbReference type="PANTHER" id="PTHR42663">
    <property type="entry name" value="HYDROLASE C777.06C-RELATED-RELATED"/>
    <property type="match status" value="1"/>
</dbReference>
<dbReference type="OrthoDB" id="9800940at2"/>
<organism evidence="2 3">
    <name type="scientific">Turneriella parva (strain ATCC BAA-1111 / DSM 21527 / NCTC 11395 / H)</name>
    <name type="common">Leptospira parva</name>
    <dbReference type="NCBI Taxonomy" id="869212"/>
    <lineage>
        <taxon>Bacteria</taxon>
        <taxon>Pseudomonadati</taxon>
        <taxon>Spirochaetota</taxon>
        <taxon>Spirochaetia</taxon>
        <taxon>Leptospirales</taxon>
        <taxon>Leptospiraceae</taxon>
        <taxon>Turneriella</taxon>
    </lineage>
</organism>
<dbReference type="CDD" id="cd16279">
    <property type="entry name" value="metallo-hydrolase-like_MBL-fold"/>
    <property type="match status" value="1"/>
</dbReference>